<evidence type="ECO:0000256" key="6">
    <source>
        <dbReference type="PROSITE-ProRule" id="PRU00277"/>
    </source>
</evidence>
<dbReference type="InterPro" id="IPR001179">
    <property type="entry name" value="PPIase_FKBP_dom"/>
</dbReference>
<evidence type="ECO:0000256" key="2">
    <source>
        <dbReference type="ARBA" id="ARBA00007365"/>
    </source>
</evidence>
<evidence type="ECO:0000256" key="7">
    <source>
        <dbReference type="SAM" id="Coils"/>
    </source>
</evidence>
<evidence type="ECO:0000256" key="4">
    <source>
        <dbReference type="ARBA" id="ARBA00023110"/>
    </source>
</evidence>
<keyword evidence="5 6" id="KW-0413">Isomerase</keyword>
<dbReference type="SUPFAM" id="SSF50891">
    <property type="entry name" value="Cyclophilin-like"/>
    <property type="match status" value="1"/>
</dbReference>
<evidence type="ECO:0000259" key="8">
    <source>
        <dbReference type="PROSITE" id="PS50059"/>
    </source>
</evidence>
<evidence type="ECO:0000259" key="9">
    <source>
        <dbReference type="PROSITE" id="PS50072"/>
    </source>
</evidence>
<dbReference type="PROSITE" id="PS00170">
    <property type="entry name" value="CSA_PPIASE_1"/>
    <property type="match status" value="1"/>
</dbReference>
<dbReference type="GO" id="GO:0003755">
    <property type="term" value="F:peptidyl-prolyl cis-trans isomerase activity"/>
    <property type="evidence" value="ECO:0007669"/>
    <property type="project" value="UniProtKB-KW"/>
</dbReference>
<evidence type="ECO:0000313" key="10">
    <source>
        <dbReference type="EMBL" id="TCL66976.1"/>
    </source>
</evidence>
<dbReference type="OrthoDB" id="9807797at2"/>
<evidence type="ECO:0000256" key="5">
    <source>
        <dbReference type="ARBA" id="ARBA00023235"/>
    </source>
</evidence>
<dbReference type="PROSITE" id="PS50059">
    <property type="entry name" value="FKBP_PPIASE"/>
    <property type="match status" value="1"/>
</dbReference>
<keyword evidence="7" id="KW-0175">Coiled coil</keyword>
<dbReference type="EC" id="5.2.1.8" evidence="3 6"/>
<dbReference type="InterPro" id="IPR020892">
    <property type="entry name" value="Cyclophilin-type_PPIase_CS"/>
</dbReference>
<feature type="coiled-coil region" evidence="7">
    <location>
        <begin position="218"/>
        <end position="245"/>
    </location>
</feature>
<dbReference type="InterPro" id="IPR044666">
    <property type="entry name" value="Cyclophilin_A-like"/>
</dbReference>
<comment type="caution">
    <text evidence="10">The sequence shown here is derived from an EMBL/GenBank/DDBJ whole genome shotgun (WGS) entry which is preliminary data.</text>
</comment>
<comment type="similarity">
    <text evidence="2">Belongs to the cyclophilin-type PPIase family.</text>
</comment>
<accession>A0A4R1RLJ2</accession>
<organism evidence="10 11">
    <name type="scientific">Mariniflexile fucanivorans</name>
    <dbReference type="NCBI Taxonomy" id="264023"/>
    <lineage>
        <taxon>Bacteria</taxon>
        <taxon>Pseudomonadati</taxon>
        <taxon>Bacteroidota</taxon>
        <taxon>Flavobacteriia</taxon>
        <taxon>Flavobacteriales</taxon>
        <taxon>Flavobacteriaceae</taxon>
        <taxon>Mariniflexile</taxon>
    </lineage>
</organism>
<sequence>MASFKHPIKTLLIVILIVVTSCKAQYPDLEDGMYAEFVTTEGTMLAKLTFDKTPITVANFVSLAEGTNTMVDSVYKGKKFYNGTIFHRVIDKFMIQGGDPLGNGTGNPGYKFLDEFSPDLKHDKPGILSMANSGPKTNGSQFFITEVPKPNLDNKHSVFGELVLGLDIQDSISNVKTDSGNKPLEDVVIKELNIIRKGKAAKDFDAPKIFIDHFAKAEKLEKEKIAKAEALLKATKDKFIKQKEQATKLASGLEYTITEKGTGENLKESSKVLTNYSLFFEDGKILDSNKLDVAETYGIVNEYRKEANQYQPIVADLSPNAQMIAGFKEGLQQLRIGDKATLFIPYHLGYGETGNRGIPPKTNLIFEVEVLELQK</sequence>
<dbReference type="InterPro" id="IPR046357">
    <property type="entry name" value="PPIase_dom_sf"/>
</dbReference>
<dbReference type="PANTHER" id="PTHR45625">
    <property type="entry name" value="PEPTIDYL-PROLYL CIS-TRANS ISOMERASE-RELATED"/>
    <property type="match status" value="1"/>
</dbReference>
<evidence type="ECO:0000256" key="1">
    <source>
        <dbReference type="ARBA" id="ARBA00000971"/>
    </source>
</evidence>
<feature type="domain" description="PPIase FKBP-type" evidence="8">
    <location>
        <begin position="269"/>
        <end position="374"/>
    </location>
</feature>
<dbReference type="Gene3D" id="2.40.100.10">
    <property type="entry name" value="Cyclophilin-like"/>
    <property type="match status" value="1"/>
</dbReference>
<dbReference type="PROSITE" id="PS50072">
    <property type="entry name" value="CSA_PPIASE_2"/>
    <property type="match status" value="1"/>
</dbReference>
<protein>
    <recommendedName>
        <fullName evidence="3 6">peptidylprolyl isomerase</fullName>
        <ecNumber evidence="3 6">5.2.1.8</ecNumber>
    </recommendedName>
</protein>
<proteinExistence type="inferred from homology"/>
<comment type="catalytic activity">
    <reaction evidence="1 6">
        <text>[protein]-peptidylproline (omega=180) = [protein]-peptidylproline (omega=0)</text>
        <dbReference type="Rhea" id="RHEA:16237"/>
        <dbReference type="Rhea" id="RHEA-COMP:10747"/>
        <dbReference type="Rhea" id="RHEA-COMP:10748"/>
        <dbReference type="ChEBI" id="CHEBI:83833"/>
        <dbReference type="ChEBI" id="CHEBI:83834"/>
        <dbReference type="EC" id="5.2.1.8"/>
    </reaction>
</comment>
<reference evidence="10 11" key="1">
    <citation type="submission" date="2019-03" db="EMBL/GenBank/DDBJ databases">
        <title>Genomic Encyclopedia of Type Strains, Phase IV (KMG-IV): sequencing the most valuable type-strain genomes for metagenomic binning, comparative biology and taxonomic classification.</title>
        <authorList>
            <person name="Goeker M."/>
        </authorList>
    </citation>
    <scope>NUCLEOTIDE SEQUENCE [LARGE SCALE GENOMIC DNA]</scope>
    <source>
        <strain evidence="10 11">DSM 18792</strain>
    </source>
</reference>
<feature type="domain" description="PPIase cyclophilin-type" evidence="9">
    <location>
        <begin position="42"/>
        <end position="194"/>
    </location>
</feature>
<dbReference type="Gene3D" id="3.10.50.40">
    <property type="match status" value="1"/>
</dbReference>
<dbReference type="InterPro" id="IPR029000">
    <property type="entry name" value="Cyclophilin-like_dom_sf"/>
</dbReference>
<dbReference type="GO" id="GO:0006457">
    <property type="term" value="P:protein folding"/>
    <property type="evidence" value="ECO:0007669"/>
    <property type="project" value="InterPro"/>
</dbReference>
<dbReference type="SUPFAM" id="SSF54534">
    <property type="entry name" value="FKBP-like"/>
    <property type="match status" value="1"/>
</dbReference>
<dbReference type="PRINTS" id="PR00153">
    <property type="entry name" value="CSAPPISMRASE"/>
</dbReference>
<name>A0A4R1RLJ2_9FLAO</name>
<dbReference type="Pfam" id="PF00254">
    <property type="entry name" value="FKBP_C"/>
    <property type="match status" value="1"/>
</dbReference>
<dbReference type="AlphaFoldDB" id="A0A4R1RLJ2"/>
<dbReference type="RefSeq" id="WP_132217327.1">
    <property type="nucleotide sequence ID" value="NZ_OX156936.1"/>
</dbReference>
<evidence type="ECO:0000256" key="3">
    <source>
        <dbReference type="ARBA" id="ARBA00013194"/>
    </source>
</evidence>
<keyword evidence="4 6" id="KW-0697">Rotamase</keyword>
<dbReference type="PANTHER" id="PTHR45625:SF4">
    <property type="entry name" value="PEPTIDYLPROLYL ISOMERASE DOMAIN AND WD REPEAT-CONTAINING PROTEIN 1"/>
    <property type="match status" value="1"/>
</dbReference>
<dbReference type="InterPro" id="IPR002130">
    <property type="entry name" value="Cyclophilin-type_PPIase_dom"/>
</dbReference>
<dbReference type="PROSITE" id="PS51257">
    <property type="entry name" value="PROKAR_LIPOPROTEIN"/>
    <property type="match status" value="1"/>
</dbReference>
<gene>
    <name evidence="10" type="ORF">EV196_103397</name>
</gene>
<dbReference type="Pfam" id="PF00160">
    <property type="entry name" value="Pro_isomerase"/>
    <property type="match status" value="1"/>
</dbReference>
<keyword evidence="11" id="KW-1185">Reference proteome</keyword>
<evidence type="ECO:0000313" key="11">
    <source>
        <dbReference type="Proteomes" id="UP000295455"/>
    </source>
</evidence>
<dbReference type="EMBL" id="SLUP01000003">
    <property type="protein sequence ID" value="TCL66976.1"/>
    <property type="molecule type" value="Genomic_DNA"/>
</dbReference>
<dbReference type="Proteomes" id="UP000295455">
    <property type="component" value="Unassembled WGS sequence"/>
</dbReference>